<dbReference type="AlphaFoldDB" id="A0A9P4YQ08"/>
<organism evidence="3 4">
    <name type="scientific">Geosmithia morbida</name>
    <dbReference type="NCBI Taxonomy" id="1094350"/>
    <lineage>
        <taxon>Eukaryota</taxon>
        <taxon>Fungi</taxon>
        <taxon>Dikarya</taxon>
        <taxon>Ascomycota</taxon>
        <taxon>Pezizomycotina</taxon>
        <taxon>Sordariomycetes</taxon>
        <taxon>Hypocreomycetidae</taxon>
        <taxon>Hypocreales</taxon>
        <taxon>Bionectriaceae</taxon>
        <taxon>Geosmithia</taxon>
    </lineage>
</organism>
<accession>A0A9P4YQ08</accession>
<sequence>MATHHSPITGLGVTLQPVDSSVSQPERAGLSRTTTAYDPLDKSPRPSGESTPKVNPFETDIEAMDVDETYPYSKTKQQRALDRTDKQVWPGKDHWKQVAKSAKMKRSCTCMARLSHRNRIIAKILIVILVVGAAVGIGFGVSKPLGAAIWTDNH</sequence>
<keyword evidence="4" id="KW-1185">Reference proteome</keyword>
<proteinExistence type="predicted"/>
<dbReference type="OrthoDB" id="5214669at2759"/>
<evidence type="ECO:0000313" key="3">
    <source>
        <dbReference type="EMBL" id="KAF4120630.1"/>
    </source>
</evidence>
<dbReference type="Proteomes" id="UP000749293">
    <property type="component" value="Unassembled WGS sequence"/>
</dbReference>
<keyword evidence="2" id="KW-1133">Transmembrane helix</keyword>
<gene>
    <name evidence="3" type="ORF">GMORB2_2633</name>
</gene>
<protein>
    <submittedName>
        <fullName evidence="3">Uncharacterized protein</fullName>
    </submittedName>
</protein>
<evidence type="ECO:0000256" key="2">
    <source>
        <dbReference type="SAM" id="Phobius"/>
    </source>
</evidence>
<keyword evidence="2" id="KW-0812">Transmembrane</keyword>
<evidence type="ECO:0000256" key="1">
    <source>
        <dbReference type="SAM" id="MobiDB-lite"/>
    </source>
</evidence>
<keyword evidence="2" id="KW-0472">Membrane</keyword>
<comment type="caution">
    <text evidence="3">The sequence shown here is derived from an EMBL/GenBank/DDBJ whole genome shotgun (WGS) entry which is preliminary data.</text>
</comment>
<feature type="region of interest" description="Disordered" evidence="1">
    <location>
        <begin position="1"/>
        <end position="59"/>
    </location>
</feature>
<feature type="transmembrane region" description="Helical" evidence="2">
    <location>
        <begin position="120"/>
        <end position="141"/>
    </location>
</feature>
<dbReference type="EMBL" id="JAANYQ010000015">
    <property type="protein sequence ID" value="KAF4120630.1"/>
    <property type="molecule type" value="Genomic_DNA"/>
</dbReference>
<dbReference type="GeneID" id="55968863"/>
<dbReference type="RefSeq" id="XP_035319282.1">
    <property type="nucleotide sequence ID" value="XM_035464612.1"/>
</dbReference>
<evidence type="ECO:0000313" key="4">
    <source>
        <dbReference type="Proteomes" id="UP000749293"/>
    </source>
</evidence>
<name>A0A9P4YQ08_9HYPO</name>
<reference evidence="3" key="1">
    <citation type="submission" date="2020-03" db="EMBL/GenBank/DDBJ databases">
        <title>Site-based positive gene gene selection in Geosmithia morbida across the United States reveals a broad range of putative effectors and factors for local host and environmental adapation.</title>
        <authorList>
            <person name="Onufrak A."/>
            <person name="Murdoch R.W."/>
            <person name="Gazis R."/>
            <person name="Huff M."/>
            <person name="Staton M."/>
            <person name="Klingeman W."/>
            <person name="Hadziabdic D."/>
        </authorList>
    </citation>
    <scope>NUCLEOTIDE SEQUENCE</scope>
    <source>
        <strain evidence="3">1262</strain>
    </source>
</reference>